<comment type="caution">
    <text evidence="5">The sequence shown here is derived from an EMBL/GenBank/DDBJ whole genome shotgun (WGS) entry which is preliminary data.</text>
</comment>
<evidence type="ECO:0008006" key="7">
    <source>
        <dbReference type="Google" id="ProtNLM"/>
    </source>
</evidence>
<dbReference type="SUPFAM" id="SSF117281">
    <property type="entry name" value="Kelch motif"/>
    <property type="match status" value="1"/>
</dbReference>
<evidence type="ECO:0000256" key="3">
    <source>
        <dbReference type="SAM" id="MobiDB-lite"/>
    </source>
</evidence>
<gene>
    <name evidence="5" type="ORF">F5Z01DRAFT_662528</name>
</gene>
<name>A0A9P7ZHS7_9HYPO</name>
<keyword evidence="4" id="KW-0812">Transmembrane</keyword>
<feature type="region of interest" description="Disordered" evidence="3">
    <location>
        <begin position="418"/>
        <end position="447"/>
    </location>
</feature>
<keyword evidence="1" id="KW-0880">Kelch repeat</keyword>
<feature type="compositionally biased region" description="Polar residues" evidence="3">
    <location>
        <begin position="500"/>
        <end position="517"/>
    </location>
</feature>
<keyword evidence="6" id="KW-1185">Reference proteome</keyword>
<sequence>MHGRERRADESDGSAHRRRAMQQIAVVGNKAYLNGGRVSEYIDGETQNSNGATSSELASTFSLPLDKLWSNSTKNSPYGDYSPNADSRRPRPIRLKQALWGDRAGKMMYRWGGATSWGKTMDEDDVVLFRFDPDRQSGDQWDEADKTPEDVDGNTFVGNSNGASASCNGLGFYVGGLASNASDSTVSANFSTPGVLMYDMEDGTWTNSTTVPLNEPNGHVWSMEAQCTTAFNNADPLLVVLGGKSDSGFMSMNSVWFWDPAEKEWYNQTATGDVPSEREYFCTAGAESKGGTYEIFVYGGRDADGETLDDIHVLSLPAFHWFNTNVSAPARLHHACASGGNGQMLAVGGVEKEWEWETPDPWRWSVGVLDMKELEWKDGYNGDAGEYEAADAVRQWYSDGNLDNVQWDDETAKSLFDKSISVDVPKETPSTSSGDGSSEASGDGGSSSNTGAIVGGVIGGIAALAVLGALLWFLRRRKKKGTQAAELVGDHAHGALPPKSMSSSPASGTRTDSNSEPVSEMATVGHERLELPEETSGRAELPTDFNLGVDRHFTLQKP</sequence>
<evidence type="ECO:0000313" key="6">
    <source>
        <dbReference type="Proteomes" id="UP000887229"/>
    </source>
</evidence>
<evidence type="ECO:0000256" key="2">
    <source>
        <dbReference type="ARBA" id="ARBA00022737"/>
    </source>
</evidence>
<evidence type="ECO:0000313" key="5">
    <source>
        <dbReference type="EMBL" id="KAG9251976.1"/>
    </source>
</evidence>
<feature type="region of interest" description="Disordered" evidence="3">
    <location>
        <begin position="488"/>
        <end position="543"/>
    </location>
</feature>
<dbReference type="InterPro" id="IPR015915">
    <property type="entry name" value="Kelch-typ_b-propeller"/>
</dbReference>
<reference evidence="5" key="1">
    <citation type="journal article" date="2021" name="IMA Fungus">
        <title>Genomic characterization of three marine fungi, including Emericellopsis atlantica sp. nov. with signatures of a generalist lifestyle and marine biomass degradation.</title>
        <authorList>
            <person name="Hagestad O.C."/>
            <person name="Hou L."/>
            <person name="Andersen J.H."/>
            <person name="Hansen E.H."/>
            <person name="Altermark B."/>
            <person name="Li C."/>
            <person name="Kuhnert E."/>
            <person name="Cox R.J."/>
            <person name="Crous P.W."/>
            <person name="Spatafora J.W."/>
            <person name="Lail K."/>
            <person name="Amirebrahimi M."/>
            <person name="Lipzen A."/>
            <person name="Pangilinan J."/>
            <person name="Andreopoulos W."/>
            <person name="Hayes R.D."/>
            <person name="Ng V."/>
            <person name="Grigoriev I.V."/>
            <person name="Jackson S.A."/>
            <person name="Sutton T.D.S."/>
            <person name="Dobson A.D.W."/>
            <person name="Rama T."/>
        </authorList>
    </citation>
    <scope>NUCLEOTIDE SEQUENCE</scope>
    <source>
        <strain evidence="5">TS7</strain>
    </source>
</reference>
<accession>A0A9P7ZHS7</accession>
<feature type="compositionally biased region" description="Basic and acidic residues" evidence="3">
    <location>
        <begin position="525"/>
        <end position="537"/>
    </location>
</feature>
<feature type="compositionally biased region" description="Low complexity" evidence="3">
    <location>
        <begin position="430"/>
        <end position="447"/>
    </location>
</feature>
<evidence type="ECO:0000256" key="1">
    <source>
        <dbReference type="ARBA" id="ARBA00022441"/>
    </source>
</evidence>
<organism evidence="5 6">
    <name type="scientific">Emericellopsis atlantica</name>
    <dbReference type="NCBI Taxonomy" id="2614577"/>
    <lineage>
        <taxon>Eukaryota</taxon>
        <taxon>Fungi</taxon>
        <taxon>Dikarya</taxon>
        <taxon>Ascomycota</taxon>
        <taxon>Pezizomycotina</taxon>
        <taxon>Sordariomycetes</taxon>
        <taxon>Hypocreomycetidae</taxon>
        <taxon>Hypocreales</taxon>
        <taxon>Bionectriaceae</taxon>
        <taxon>Emericellopsis</taxon>
    </lineage>
</organism>
<dbReference type="GeneID" id="70294864"/>
<dbReference type="EMBL" id="MU251265">
    <property type="protein sequence ID" value="KAG9251976.1"/>
    <property type="molecule type" value="Genomic_DNA"/>
</dbReference>
<dbReference type="Gene3D" id="2.120.10.80">
    <property type="entry name" value="Kelch-type beta propeller"/>
    <property type="match status" value="1"/>
</dbReference>
<proteinExistence type="predicted"/>
<feature type="transmembrane region" description="Helical" evidence="4">
    <location>
        <begin position="452"/>
        <end position="474"/>
    </location>
</feature>
<keyword evidence="4" id="KW-0472">Membrane</keyword>
<dbReference type="RefSeq" id="XP_046115900.1">
    <property type="nucleotide sequence ID" value="XM_046263961.1"/>
</dbReference>
<dbReference type="PANTHER" id="PTHR46093:SF18">
    <property type="entry name" value="FIBRONECTIN TYPE-III DOMAIN-CONTAINING PROTEIN"/>
    <property type="match status" value="1"/>
</dbReference>
<protein>
    <recommendedName>
        <fullName evidence="7">Kelch repeat protein</fullName>
    </recommendedName>
</protein>
<keyword evidence="2" id="KW-0677">Repeat</keyword>
<dbReference type="OrthoDB" id="540004at2759"/>
<dbReference type="AlphaFoldDB" id="A0A9P7ZHS7"/>
<dbReference type="Pfam" id="PF24681">
    <property type="entry name" value="Kelch_KLHDC2_KLHL20_DRC7"/>
    <property type="match status" value="1"/>
</dbReference>
<dbReference type="PANTHER" id="PTHR46093">
    <property type="entry name" value="ACYL-COA-BINDING DOMAIN-CONTAINING PROTEIN 5"/>
    <property type="match status" value="1"/>
</dbReference>
<dbReference type="Proteomes" id="UP000887229">
    <property type="component" value="Unassembled WGS sequence"/>
</dbReference>
<evidence type="ECO:0000256" key="4">
    <source>
        <dbReference type="SAM" id="Phobius"/>
    </source>
</evidence>
<keyword evidence="4" id="KW-1133">Transmembrane helix</keyword>